<accession>A0ABV8HXA6</accession>
<proteinExistence type="predicted"/>
<dbReference type="EMBL" id="JBHSBB010000053">
    <property type="protein sequence ID" value="MFC4036697.1"/>
    <property type="molecule type" value="Genomic_DNA"/>
</dbReference>
<comment type="caution">
    <text evidence="2">The sequence shown here is derived from an EMBL/GenBank/DDBJ whole genome shotgun (WGS) entry which is preliminary data.</text>
</comment>
<organism evidence="2 3">
    <name type="scientific">Streptomyces polygonati</name>
    <dbReference type="NCBI Taxonomy" id="1617087"/>
    <lineage>
        <taxon>Bacteria</taxon>
        <taxon>Bacillati</taxon>
        <taxon>Actinomycetota</taxon>
        <taxon>Actinomycetes</taxon>
        <taxon>Kitasatosporales</taxon>
        <taxon>Streptomycetaceae</taxon>
        <taxon>Streptomyces</taxon>
    </lineage>
</organism>
<dbReference type="Pfam" id="PF21836">
    <property type="entry name" value="DUF6895"/>
    <property type="match status" value="1"/>
</dbReference>
<feature type="domain" description="DUF6895" evidence="1">
    <location>
        <begin position="21"/>
        <end position="299"/>
    </location>
</feature>
<evidence type="ECO:0000259" key="1">
    <source>
        <dbReference type="Pfam" id="PF21836"/>
    </source>
</evidence>
<name>A0ABV8HXA6_9ACTN</name>
<protein>
    <submittedName>
        <fullName evidence="2">DUF6895 family protein</fullName>
    </submittedName>
</protein>
<dbReference type="Proteomes" id="UP001595765">
    <property type="component" value="Unassembled WGS sequence"/>
</dbReference>
<evidence type="ECO:0000313" key="3">
    <source>
        <dbReference type="Proteomes" id="UP001595765"/>
    </source>
</evidence>
<dbReference type="InterPro" id="IPR054190">
    <property type="entry name" value="DUF6895"/>
</dbReference>
<keyword evidence="3" id="KW-1185">Reference proteome</keyword>
<dbReference type="RefSeq" id="WP_386438847.1">
    <property type="nucleotide sequence ID" value="NZ_JBHSBB010000053.1"/>
</dbReference>
<sequence>MNTSPTGAPVPARQAAHLVAARALGWLHRNRSLGALPPDTTAELADPDSVYKPLGESALAASLVLREGMASVADQRAARDMMDFAWTQLGSGDLLYERQLRYPLITDPLEVYAYFARVGYRHQRLDTLLDHLGSLTAHRGTEMLPNRRLAVANAARVAGVPRQVDWGELIDATWLGRAPEPWMIDWLTAYCMTHSVFNATDWGARADELPPVARDYLTDWLPVWMDIWLETQEWDLVGELIIVDACLPRPSCEPEVWERFAAAQHPDGLMPRNGEPVDEDPAKAFRDHHHTVVVASVAGTLALSRYHDAAAV</sequence>
<reference evidence="3" key="1">
    <citation type="journal article" date="2019" name="Int. J. Syst. Evol. Microbiol.">
        <title>The Global Catalogue of Microorganisms (GCM) 10K type strain sequencing project: providing services to taxonomists for standard genome sequencing and annotation.</title>
        <authorList>
            <consortium name="The Broad Institute Genomics Platform"/>
            <consortium name="The Broad Institute Genome Sequencing Center for Infectious Disease"/>
            <person name="Wu L."/>
            <person name="Ma J."/>
        </authorList>
    </citation>
    <scope>NUCLEOTIDE SEQUENCE [LARGE SCALE GENOMIC DNA]</scope>
    <source>
        <strain evidence="3">CGMCC 4.7237</strain>
    </source>
</reference>
<gene>
    <name evidence="2" type="ORF">ACFO3J_35460</name>
</gene>
<evidence type="ECO:0000313" key="2">
    <source>
        <dbReference type="EMBL" id="MFC4036697.1"/>
    </source>
</evidence>